<evidence type="ECO:0000313" key="1">
    <source>
        <dbReference type="EMBL" id="VVU99194.1"/>
    </source>
</evidence>
<dbReference type="Proteomes" id="UP000356253">
    <property type="component" value="Unassembled WGS sequence"/>
</dbReference>
<organism evidence="1 2">
    <name type="scientific">Mesonia oceanica</name>
    <dbReference type="NCBI Taxonomy" id="2687242"/>
    <lineage>
        <taxon>Bacteria</taxon>
        <taxon>Pseudomonadati</taxon>
        <taxon>Bacteroidota</taxon>
        <taxon>Flavobacteriia</taxon>
        <taxon>Flavobacteriales</taxon>
        <taxon>Flavobacteriaceae</taxon>
        <taxon>Mesonia</taxon>
    </lineage>
</organism>
<accession>A0AC61Y763</accession>
<proteinExistence type="predicted"/>
<comment type="caution">
    <text evidence="1">The sequence shown here is derived from an EMBL/GenBank/DDBJ whole genome shotgun (WGS) entry which is preliminary data.</text>
</comment>
<protein>
    <submittedName>
        <fullName evidence="1">Uncharacterized protein</fullName>
    </submittedName>
</protein>
<keyword evidence="2" id="KW-1185">Reference proteome</keyword>
<sequence length="85" mass="9918">MKTLQKVLAKFFLTAMIILGLAILLSLITHQWLSEEFKNLPDLLKETHISVDEYWGLIFLFYLLFFIVVKLLDSIIAILLTNYKS</sequence>
<dbReference type="EMBL" id="CABVMM010000002">
    <property type="protein sequence ID" value="VVU99194.1"/>
    <property type="molecule type" value="Genomic_DNA"/>
</dbReference>
<evidence type="ECO:0000313" key="2">
    <source>
        <dbReference type="Proteomes" id="UP000356253"/>
    </source>
</evidence>
<reference evidence="1" key="1">
    <citation type="submission" date="2019-09" db="EMBL/GenBank/DDBJ databases">
        <authorList>
            <person name="Rodrigo-Torres L."/>
            <person name="Arahal R. D."/>
            <person name="Lucena T."/>
        </authorList>
    </citation>
    <scope>NUCLEOTIDE SEQUENCE</scope>
    <source>
        <strain evidence="1">ISS653</strain>
    </source>
</reference>
<name>A0AC61Y763_9FLAO</name>
<gene>
    <name evidence="1" type="ORF">FVB9532_00446</name>
</gene>